<dbReference type="SUPFAM" id="SSF103481">
    <property type="entry name" value="Multidrug resistance efflux transporter EmrE"/>
    <property type="match status" value="1"/>
</dbReference>
<keyword evidence="4 7" id="KW-0812">Transmembrane</keyword>
<evidence type="ECO:0000256" key="1">
    <source>
        <dbReference type="ARBA" id="ARBA00004653"/>
    </source>
</evidence>
<keyword evidence="5 7" id="KW-1133">Transmembrane helix</keyword>
<comment type="similarity">
    <text evidence="2">Belongs to the nucleotide-sugar transporter family. SLC35A subfamily.</text>
</comment>
<keyword evidence="3" id="KW-0813">Transport</keyword>
<accession>A0AAV6G7Z4</accession>
<dbReference type="InterPro" id="IPR007271">
    <property type="entry name" value="Nuc_sug_transpt"/>
</dbReference>
<feature type="transmembrane region" description="Helical" evidence="7">
    <location>
        <begin position="260"/>
        <end position="281"/>
    </location>
</feature>
<sequence length="333" mass="35632">MIVIDNLSAEPPEPVRGDLWRRGNVCCLSSRWPLLLCMLVLIYGSHAPLIALTQSDGRVPYSPSSCVVLIELTKLLVSTATLLATKGGSALCGAPVRWVLALPYAAPALLYALNNNLVVYMQAHMDPSTFQLLSNLKIVTTATLYSSCLGRRLRPVQWLALVLLTLAGGAHSYSSLDREAQTGPEGHRGPRLHVTGPGLLLLLLYCTASGLAAVVTERALKGQRLPLSLQNIFLYGWGVAINVASHMGGVGEGRGFLEGFSALVWLIVIGQAAAGLMMSVVMKHGSGILRLFVISAAMLVNSAFSWALLGLQLTPLFLLPTGLVALAAYLYYR</sequence>
<evidence type="ECO:0000313" key="8">
    <source>
        <dbReference type="EMBL" id="KAG5270227.1"/>
    </source>
</evidence>
<dbReference type="EMBL" id="JADWDJ010000014">
    <property type="protein sequence ID" value="KAG5270227.1"/>
    <property type="molecule type" value="Genomic_DNA"/>
</dbReference>
<feature type="transmembrane region" description="Helical" evidence="7">
    <location>
        <begin position="288"/>
        <end position="309"/>
    </location>
</feature>
<gene>
    <name evidence="8" type="ORF">AALO_G00190190</name>
</gene>
<evidence type="ECO:0008006" key="10">
    <source>
        <dbReference type="Google" id="ProtNLM"/>
    </source>
</evidence>
<dbReference type="AlphaFoldDB" id="A0AAV6G7Z4"/>
<feature type="transmembrane region" description="Helical" evidence="7">
    <location>
        <begin position="227"/>
        <end position="248"/>
    </location>
</feature>
<keyword evidence="6 7" id="KW-0472">Membrane</keyword>
<evidence type="ECO:0000256" key="2">
    <source>
        <dbReference type="ARBA" id="ARBA00009976"/>
    </source>
</evidence>
<keyword evidence="9" id="KW-1185">Reference proteome</keyword>
<evidence type="ECO:0000256" key="7">
    <source>
        <dbReference type="SAM" id="Phobius"/>
    </source>
</evidence>
<feature type="transmembrane region" description="Helical" evidence="7">
    <location>
        <begin position="32"/>
        <end position="52"/>
    </location>
</feature>
<proteinExistence type="inferred from homology"/>
<organism evidence="8 9">
    <name type="scientific">Alosa alosa</name>
    <name type="common">allis shad</name>
    <dbReference type="NCBI Taxonomy" id="278164"/>
    <lineage>
        <taxon>Eukaryota</taxon>
        <taxon>Metazoa</taxon>
        <taxon>Chordata</taxon>
        <taxon>Craniata</taxon>
        <taxon>Vertebrata</taxon>
        <taxon>Euteleostomi</taxon>
        <taxon>Actinopterygii</taxon>
        <taxon>Neopterygii</taxon>
        <taxon>Teleostei</taxon>
        <taxon>Clupei</taxon>
        <taxon>Clupeiformes</taxon>
        <taxon>Clupeoidei</taxon>
        <taxon>Clupeidae</taxon>
        <taxon>Alosa</taxon>
    </lineage>
</organism>
<evidence type="ECO:0000256" key="3">
    <source>
        <dbReference type="ARBA" id="ARBA00022597"/>
    </source>
</evidence>
<evidence type="ECO:0000256" key="5">
    <source>
        <dbReference type="ARBA" id="ARBA00022989"/>
    </source>
</evidence>
<dbReference type="PIRSF" id="PIRSF005799">
    <property type="entry name" value="UDP-gal_transpt"/>
    <property type="match status" value="1"/>
</dbReference>
<dbReference type="InterPro" id="IPR037185">
    <property type="entry name" value="EmrE-like"/>
</dbReference>
<protein>
    <recommendedName>
        <fullName evidence="10">UDP-sugar transporter protein SLC35A4</fullName>
    </recommendedName>
</protein>
<evidence type="ECO:0000313" key="9">
    <source>
        <dbReference type="Proteomes" id="UP000823561"/>
    </source>
</evidence>
<feature type="transmembrane region" description="Helical" evidence="7">
    <location>
        <begin position="156"/>
        <end position="174"/>
    </location>
</feature>
<name>A0AAV6G7Z4_9TELE</name>
<dbReference type="GO" id="GO:0000139">
    <property type="term" value="C:Golgi membrane"/>
    <property type="evidence" value="ECO:0007669"/>
    <property type="project" value="UniProtKB-SubCell"/>
</dbReference>
<feature type="transmembrane region" description="Helical" evidence="7">
    <location>
        <begin position="315"/>
        <end position="332"/>
    </location>
</feature>
<reference evidence="8" key="1">
    <citation type="submission" date="2020-10" db="EMBL/GenBank/DDBJ databases">
        <title>Chromosome-scale genome assembly of the Allis shad, Alosa alosa.</title>
        <authorList>
            <person name="Margot Z."/>
            <person name="Christophe K."/>
            <person name="Cabau C."/>
            <person name="Louis A."/>
            <person name="Berthelot C."/>
            <person name="Parey E."/>
            <person name="Roest Crollius H."/>
            <person name="Montfort J."/>
            <person name="Robinson-Rechavi M."/>
            <person name="Bucao C."/>
            <person name="Bouchez O."/>
            <person name="Gislard M."/>
            <person name="Lluch J."/>
            <person name="Milhes M."/>
            <person name="Lampietro C."/>
            <person name="Lopez Roques C."/>
            <person name="Donnadieu C."/>
            <person name="Braasch I."/>
            <person name="Desvignes T."/>
            <person name="Postlethwait J."/>
            <person name="Bobe J."/>
            <person name="Guiguen Y."/>
        </authorList>
    </citation>
    <scope>NUCLEOTIDE SEQUENCE</scope>
    <source>
        <strain evidence="8">M-15738</strain>
        <tissue evidence="8">Blood</tissue>
    </source>
</reference>
<evidence type="ECO:0000256" key="6">
    <source>
        <dbReference type="ARBA" id="ARBA00023136"/>
    </source>
</evidence>
<keyword evidence="3" id="KW-0762">Sugar transport</keyword>
<dbReference type="Proteomes" id="UP000823561">
    <property type="component" value="Chromosome 14"/>
</dbReference>
<dbReference type="GO" id="GO:0015165">
    <property type="term" value="F:pyrimidine nucleotide-sugar transmembrane transporter activity"/>
    <property type="evidence" value="ECO:0007669"/>
    <property type="project" value="InterPro"/>
</dbReference>
<feature type="transmembrane region" description="Helical" evidence="7">
    <location>
        <begin position="194"/>
        <end position="215"/>
    </location>
</feature>
<comment type="subcellular location">
    <subcellularLocation>
        <location evidence="1">Golgi apparatus membrane</location>
        <topology evidence="1">Multi-pass membrane protein</topology>
    </subcellularLocation>
</comment>
<dbReference type="PANTHER" id="PTHR10231">
    <property type="entry name" value="NUCLEOTIDE-SUGAR TRANSMEMBRANE TRANSPORTER"/>
    <property type="match status" value="1"/>
</dbReference>
<dbReference type="Pfam" id="PF04142">
    <property type="entry name" value="Nuc_sug_transp"/>
    <property type="match status" value="1"/>
</dbReference>
<comment type="caution">
    <text evidence="8">The sequence shown here is derived from an EMBL/GenBank/DDBJ whole genome shotgun (WGS) entry which is preliminary data.</text>
</comment>
<evidence type="ECO:0000256" key="4">
    <source>
        <dbReference type="ARBA" id="ARBA00022692"/>
    </source>
</evidence>